<dbReference type="Proteomes" id="UP001320170">
    <property type="component" value="Unassembled WGS sequence"/>
</dbReference>
<sequence>MANKLNLMIQIQGDEYFPAVTEKNKTSFAYVGQLAIAAPKPVVDSSEQEQTLKGIINMIAEHKKHRAQSHDQWCKTMLKMVDAGELTREQLTALYIKFLPVQLKNAITVSDLTQTRQKSAIVGEPQDQEKYTIDLLADSIAAWIVTGQVEPDDLFDQLENQSTLALR</sequence>
<name>A0ABS8WXR4_9GAMM</name>
<protein>
    <recommendedName>
        <fullName evidence="3">Dot/Icm T4SS effector</fullName>
    </recommendedName>
</protein>
<dbReference type="RefSeq" id="WP_182351211.1">
    <property type="nucleotide sequence ID" value="NZ_JAJSPM010000001.1"/>
</dbReference>
<comment type="caution">
    <text evidence="1">The sequence shown here is derived from an EMBL/GenBank/DDBJ whole genome shotgun (WGS) entry which is preliminary data.</text>
</comment>
<evidence type="ECO:0008006" key="3">
    <source>
        <dbReference type="Google" id="ProtNLM"/>
    </source>
</evidence>
<gene>
    <name evidence="1" type="ORF">LXO92_02670</name>
</gene>
<dbReference type="EMBL" id="JAJTND010000001">
    <property type="protein sequence ID" value="MCE3531278.1"/>
    <property type="molecule type" value="Genomic_DNA"/>
</dbReference>
<proteinExistence type="predicted"/>
<reference evidence="1 2" key="1">
    <citation type="journal article" date="2024" name="Pathogens">
        <title>Characterization of a Novel Species of Legionella Isolated from a Healthcare Facility: Legionella resiliens sp. nov.</title>
        <authorList>
            <person name="Cristino S."/>
            <person name="Pascale M.R."/>
            <person name="Marino F."/>
            <person name="Derelitto C."/>
            <person name="Salaris S."/>
            <person name="Orsini M."/>
            <person name="Squarzoni S."/>
            <person name="Grottola A."/>
            <person name="Girolamini L."/>
        </authorList>
    </citation>
    <scope>NUCLEOTIDE SEQUENCE [LARGE SCALE GENOMIC DNA]</scope>
    <source>
        <strain evidence="1 2">8cVS16</strain>
    </source>
</reference>
<organism evidence="1 2">
    <name type="scientific">Legionella resiliens</name>
    <dbReference type="NCBI Taxonomy" id="2905958"/>
    <lineage>
        <taxon>Bacteria</taxon>
        <taxon>Pseudomonadati</taxon>
        <taxon>Pseudomonadota</taxon>
        <taxon>Gammaproteobacteria</taxon>
        <taxon>Legionellales</taxon>
        <taxon>Legionellaceae</taxon>
        <taxon>Legionella</taxon>
    </lineage>
</organism>
<evidence type="ECO:0000313" key="2">
    <source>
        <dbReference type="Proteomes" id="UP001320170"/>
    </source>
</evidence>
<evidence type="ECO:0000313" key="1">
    <source>
        <dbReference type="EMBL" id="MCE3531278.1"/>
    </source>
</evidence>
<keyword evidence="2" id="KW-1185">Reference proteome</keyword>
<accession>A0ABS8WXR4</accession>